<gene>
    <name evidence="1" type="ORF">LEP1GSC050_2998</name>
</gene>
<dbReference type="RefSeq" id="WP_010571176.1">
    <property type="nucleotide sequence ID" value="NZ_AHMO02000008.1"/>
</dbReference>
<dbReference type="AlphaFoldDB" id="T0GFS7"/>
<organism evidence="1 2">
    <name type="scientific">Leptospira broomii serovar Hurstbridge str. 5399</name>
    <dbReference type="NCBI Taxonomy" id="1049789"/>
    <lineage>
        <taxon>Bacteria</taxon>
        <taxon>Pseudomonadati</taxon>
        <taxon>Spirochaetota</taxon>
        <taxon>Spirochaetia</taxon>
        <taxon>Leptospirales</taxon>
        <taxon>Leptospiraceae</taxon>
        <taxon>Leptospira</taxon>
    </lineage>
</organism>
<comment type="caution">
    <text evidence="1">The sequence shown here is derived from an EMBL/GenBank/DDBJ whole genome shotgun (WGS) entry which is preliminary data.</text>
</comment>
<evidence type="ECO:0000313" key="1">
    <source>
        <dbReference type="EMBL" id="EQA44248.1"/>
    </source>
</evidence>
<proteinExistence type="predicted"/>
<dbReference type="STRING" id="1049789.LEP1GSC050_2998"/>
<evidence type="ECO:0000313" key="2">
    <source>
        <dbReference type="Proteomes" id="UP000015454"/>
    </source>
</evidence>
<dbReference type="EMBL" id="AHMO02000008">
    <property type="protein sequence ID" value="EQA44248.1"/>
    <property type="molecule type" value="Genomic_DNA"/>
</dbReference>
<name>T0GFS7_9LEPT</name>
<sequence>MNEGIEEFSQEFLFEIETAVKKEEPVSIITYVLSNNGEAKLKHLIHSVLSKYGREDLIELLFTSAKELIVNATKAAIKRVLFRELGLNIDDPELYDQGMTSFKENLVSRKFPYYRRKMKENGLFVKVTLSFNKDRIILLVQNNFTLAIREEKRIREKFVHSKEFDNLFEYYMKYGDTTEGAGMGITMVEILVAQSGYDRHLFTIYSRKSENRTVARVEIPLNENYVPRRHRYQKWLLEKTQSTLDGEDS</sequence>
<accession>T0GFS7</accession>
<dbReference type="Proteomes" id="UP000015454">
    <property type="component" value="Unassembled WGS sequence"/>
</dbReference>
<reference evidence="1" key="1">
    <citation type="submission" date="2013-05" db="EMBL/GenBank/DDBJ databases">
        <authorList>
            <person name="Harkins D.M."/>
            <person name="Durkin A.S."/>
            <person name="Brinkac L.M."/>
            <person name="Haft D.H."/>
            <person name="Selengut J.D."/>
            <person name="Sanka R."/>
            <person name="DePew J."/>
            <person name="Purushe J."/>
            <person name="Hartskeerl R.A."/>
            <person name="Ahmed A."/>
            <person name="van der Linden H."/>
            <person name="Goris M.G.A."/>
            <person name="Vinetz J.M."/>
            <person name="Sutton G.G."/>
            <person name="Nierman W.C."/>
            <person name="Fouts D.E."/>
        </authorList>
    </citation>
    <scope>NUCLEOTIDE SEQUENCE [LARGE SCALE GENOMIC DNA]</scope>
    <source>
        <strain evidence="1">5399</strain>
    </source>
</reference>
<keyword evidence="2" id="KW-1185">Reference proteome</keyword>
<dbReference type="OrthoDB" id="339607at2"/>
<evidence type="ECO:0008006" key="3">
    <source>
        <dbReference type="Google" id="ProtNLM"/>
    </source>
</evidence>
<protein>
    <recommendedName>
        <fullName evidence="3">GHKL domain protein</fullName>
    </recommendedName>
</protein>